<dbReference type="Gene3D" id="3.40.50.300">
    <property type="entry name" value="P-loop containing nucleotide triphosphate hydrolases"/>
    <property type="match status" value="1"/>
</dbReference>
<feature type="binding site" evidence="3">
    <location>
        <begin position="37"/>
        <end position="44"/>
    </location>
    <ligand>
        <name>ATP</name>
        <dbReference type="ChEBI" id="CHEBI:30616"/>
    </ligand>
</feature>
<dbReference type="GO" id="GO:0005524">
    <property type="term" value="F:ATP binding"/>
    <property type="evidence" value="ECO:0007669"/>
    <property type="project" value="UniProtKB-KW"/>
</dbReference>
<dbReference type="GO" id="GO:0051782">
    <property type="term" value="P:negative regulation of cell division"/>
    <property type="evidence" value="ECO:0007669"/>
    <property type="project" value="TreeGrafter"/>
</dbReference>
<gene>
    <name evidence="5" type="ORF">EDD65_105151</name>
</gene>
<dbReference type="InterPro" id="IPR050625">
    <property type="entry name" value="ParA/MinD_ATPase"/>
</dbReference>
<accession>A0A4R3KVY6</accession>
<dbReference type="GO" id="GO:0009898">
    <property type="term" value="C:cytoplasmic side of plasma membrane"/>
    <property type="evidence" value="ECO:0007669"/>
    <property type="project" value="TreeGrafter"/>
</dbReference>
<keyword evidence="2 3" id="KW-0067">ATP-binding</keyword>
<dbReference type="AlphaFoldDB" id="A0A4R3KVY6"/>
<keyword evidence="5" id="KW-0969">Cilium</keyword>
<dbReference type="PIRSF" id="PIRSF003092">
    <property type="entry name" value="MinD"/>
    <property type="match status" value="1"/>
</dbReference>
<dbReference type="RefSeq" id="WP_132027265.1">
    <property type="nucleotide sequence ID" value="NZ_CP068564.1"/>
</dbReference>
<dbReference type="InterPro" id="IPR025501">
    <property type="entry name" value="MinD_FleN"/>
</dbReference>
<evidence type="ECO:0000313" key="5">
    <source>
        <dbReference type="EMBL" id="TCS89677.1"/>
    </source>
</evidence>
<evidence type="ECO:0000256" key="4">
    <source>
        <dbReference type="SAM" id="Coils"/>
    </source>
</evidence>
<protein>
    <submittedName>
        <fullName evidence="5">Flagellar biosynthesis protein FlhG</fullName>
    </submittedName>
</protein>
<keyword evidence="5" id="KW-0966">Cell projection</keyword>
<dbReference type="Proteomes" id="UP000294567">
    <property type="component" value="Unassembled WGS sequence"/>
</dbReference>
<dbReference type="InterPro" id="IPR033756">
    <property type="entry name" value="YlxH/NBP35"/>
</dbReference>
<dbReference type="PANTHER" id="PTHR43384">
    <property type="entry name" value="SEPTUM SITE-DETERMINING PROTEIN MIND HOMOLOG, CHLOROPLASTIC-RELATED"/>
    <property type="match status" value="1"/>
</dbReference>
<evidence type="ECO:0000256" key="3">
    <source>
        <dbReference type="PIRSR" id="PIRSR003092-1"/>
    </source>
</evidence>
<dbReference type="OrthoDB" id="9816297at2"/>
<keyword evidence="1 3" id="KW-0547">Nucleotide-binding</keyword>
<dbReference type="EMBL" id="SMAE01000005">
    <property type="protein sequence ID" value="TCS89677.1"/>
    <property type="molecule type" value="Genomic_DNA"/>
</dbReference>
<reference evidence="5 6" key="1">
    <citation type="submission" date="2019-03" db="EMBL/GenBank/DDBJ databases">
        <title>Genomic Encyclopedia of Type Strains, Phase IV (KMG-IV): sequencing the most valuable type-strain genomes for metagenomic binning, comparative biology and taxonomic classification.</title>
        <authorList>
            <person name="Goeker M."/>
        </authorList>
    </citation>
    <scope>NUCLEOTIDE SEQUENCE [LARGE SCALE GENOMIC DNA]</scope>
    <source>
        <strain evidence="5 6">DSM 26752</strain>
    </source>
</reference>
<dbReference type="GO" id="GO:0005829">
    <property type="term" value="C:cytosol"/>
    <property type="evidence" value="ECO:0007669"/>
    <property type="project" value="TreeGrafter"/>
</dbReference>
<evidence type="ECO:0000256" key="2">
    <source>
        <dbReference type="ARBA" id="ARBA00022840"/>
    </source>
</evidence>
<keyword evidence="4" id="KW-0175">Coiled coil</keyword>
<name>A0A4R3KVY6_9FIRM</name>
<evidence type="ECO:0000313" key="6">
    <source>
        <dbReference type="Proteomes" id="UP000294567"/>
    </source>
</evidence>
<dbReference type="InterPro" id="IPR027417">
    <property type="entry name" value="P-loop_NTPase"/>
</dbReference>
<proteinExistence type="predicted"/>
<keyword evidence="5" id="KW-0282">Flagellum</keyword>
<feature type="coiled-coil region" evidence="4">
    <location>
        <begin position="118"/>
        <end position="145"/>
    </location>
</feature>
<sequence length="296" mass="33224">MKDQAEKLRNIMKNKPNKNNIKLSQDRAQVLAITSGKGGVGKTSFSVNLAISLKRLGYKVLILDADIGLANIEILTGINMKYTIEDLIKSDKNIYDIIEEGPEGIKLISGGSGIHQLSMMDDKNINKLLEEMENLEREMDYIIIDTGAGISNIVLDFVMISDETILITTSDPTSLMDAYTMIKALTTNGYKGKINIVINIVENRREAENIFNKLSKVSQNFLNVNLNYLGYLQRDVLVNKAVKIQQPFLILNPSSNISKKINVMALKLINPVKYNEKKENLGFVQRLKALLFGRDR</sequence>
<keyword evidence="6" id="KW-1185">Reference proteome</keyword>
<comment type="caution">
    <text evidence="5">The sequence shown here is derived from an EMBL/GenBank/DDBJ whole genome shotgun (WGS) entry which is preliminary data.</text>
</comment>
<dbReference type="PANTHER" id="PTHR43384:SF4">
    <property type="entry name" value="CELLULOSE BIOSYNTHESIS PROTEIN BCSQ-RELATED"/>
    <property type="match status" value="1"/>
</dbReference>
<dbReference type="SUPFAM" id="SSF52540">
    <property type="entry name" value="P-loop containing nucleoside triphosphate hydrolases"/>
    <property type="match status" value="1"/>
</dbReference>
<dbReference type="GO" id="GO:0016887">
    <property type="term" value="F:ATP hydrolysis activity"/>
    <property type="evidence" value="ECO:0007669"/>
    <property type="project" value="TreeGrafter"/>
</dbReference>
<dbReference type="CDD" id="cd02038">
    <property type="entry name" value="FlhG-like"/>
    <property type="match status" value="1"/>
</dbReference>
<evidence type="ECO:0000256" key="1">
    <source>
        <dbReference type="ARBA" id="ARBA00022741"/>
    </source>
</evidence>
<organism evidence="5 6">
    <name type="scientific">Keratinibaculum paraultunense</name>
    <dbReference type="NCBI Taxonomy" id="1278232"/>
    <lineage>
        <taxon>Bacteria</taxon>
        <taxon>Bacillati</taxon>
        <taxon>Bacillota</taxon>
        <taxon>Tissierellia</taxon>
        <taxon>Tissierellales</taxon>
        <taxon>Tepidimicrobiaceae</taxon>
        <taxon>Keratinibaculum</taxon>
    </lineage>
</organism>
<dbReference type="Pfam" id="PF10609">
    <property type="entry name" value="ParA"/>
    <property type="match status" value="1"/>
</dbReference>
<dbReference type="InterPro" id="IPR033875">
    <property type="entry name" value="FlhG"/>
</dbReference>